<comment type="caution">
    <text evidence="1">The sequence shown here is derived from an EMBL/GenBank/DDBJ whole genome shotgun (WGS) entry which is preliminary data.</text>
</comment>
<evidence type="ECO:0000313" key="1">
    <source>
        <dbReference type="EMBL" id="TET11689.1"/>
    </source>
</evidence>
<dbReference type="Proteomes" id="UP000316360">
    <property type="component" value="Unassembled WGS sequence"/>
</dbReference>
<sequence length="174" mass="20585">MKKLQRFLIKKTSRDFRFCRMSRPATFFKKKAIPPHITVVYPPFISEKKWLPEKEKFATCLRAFEPFKVTIWELGHFKGDSNILWRKPESDESLLRIHSALEERFPEHVPSSRLGYVPHVTVGLFESQEALFQAKETILSKWEILHFVVDEMFYAVLGGDGIWHIEDRLHLKNN</sequence>
<accession>A0A523S1G8</accession>
<dbReference type="AlphaFoldDB" id="A0A523S1G8"/>
<dbReference type="PANTHER" id="PTHR37474:SF1">
    <property type="entry name" value="2'-5' RNA LIGASE FAMILY PROTEIN"/>
    <property type="match status" value="1"/>
</dbReference>
<dbReference type="InterPro" id="IPR009097">
    <property type="entry name" value="Cyclic_Pdiesterase"/>
</dbReference>
<dbReference type="GO" id="GO:0016874">
    <property type="term" value="F:ligase activity"/>
    <property type="evidence" value="ECO:0007669"/>
    <property type="project" value="UniProtKB-KW"/>
</dbReference>
<gene>
    <name evidence="1" type="ORF">E3J84_02585</name>
</gene>
<protein>
    <submittedName>
        <fullName evidence="1">2'-5' RNA ligase family protein</fullName>
    </submittedName>
</protein>
<proteinExistence type="predicted"/>
<keyword evidence="1" id="KW-0436">Ligase</keyword>
<organism evidence="1 2">
    <name type="scientific">Aerophobetes bacterium</name>
    <dbReference type="NCBI Taxonomy" id="2030807"/>
    <lineage>
        <taxon>Bacteria</taxon>
        <taxon>Candidatus Aerophobota</taxon>
    </lineage>
</organism>
<dbReference type="SUPFAM" id="SSF55144">
    <property type="entry name" value="LigT-like"/>
    <property type="match status" value="1"/>
</dbReference>
<reference evidence="1 2" key="1">
    <citation type="submission" date="2019-03" db="EMBL/GenBank/DDBJ databases">
        <title>Metabolic potential of uncultured bacteria and archaea associated with petroleum seepage in deep-sea sediments.</title>
        <authorList>
            <person name="Dong X."/>
            <person name="Hubert C."/>
        </authorList>
    </citation>
    <scope>NUCLEOTIDE SEQUENCE [LARGE SCALE GENOMIC DNA]</scope>
    <source>
        <strain evidence="1">E44_bin7</strain>
    </source>
</reference>
<name>A0A523S1G8_UNCAE</name>
<dbReference type="Gene3D" id="3.90.1140.10">
    <property type="entry name" value="Cyclic phosphodiesterase"/>
    <property type="match status" value="1"/>
</dbReference>
<dbReference type="EMBL" id="SOKJ01000134">
    <property type="protein sequence ID" value="TET11689.1"/>
    <property type="molecule type" value="Genomic_DNA"/>
</dbReference>
<dbReference type="Pfam" id="PF13563">
    <property type="entry name" value="2_5_RNA_ligase2"/>
    <property type="match status" value="1"/>
</dbReference>
<dbReference type="PANTHER" id="PTHR37474">
    <property type="entry name" value="RNA LIGASE/CYCLIC NUCLEOTIDE PHOSPHODIESTERASE"/>
    <property type="match status" value="1"/>
</dbReference>
<evidence type="ECO:0000313" key="2">
    <source>
        <dbReference type="Proteomes" id="UP000316360"/>
    </source>
</evidence>